<dbReference type="GO" id="GO:0003700">
    <property type="term" value="F:DNA-binding transcription factor activity"/>
    <property type="evidence" value="ECO:0007669"/>
    <property type="project" value="InterPro"/>
</dbReference>
<evidence type="ECO:0000313" key="1">
    <source>
        <dbReference type="EMBL" id="BAU54642.1"/>
    </source>
</evidence>
<protein>
    <submittedName>
        <fullName evidence="1">Transcriptional activator NphR</fullName>
    </submittedName>
</protein>
<dbReference type="PROSITE" id="PS01124">
    <property type="entry name" value="HTH_ARAC_FAMILY_2"/>
    <property type="match status" value="1"/>
</dbReference>
<dbReference type="SUPFAM" id="SSF46689">
    <property type="entry name" value="Homeodomain-like"/>
    <property type="match status" value="2"/>
</dbReference>
<dbReference type="AlphaFoldDB" id="A0A110B390"/>
<dbReference type="GO" id="GO:0043565">
    <property type="term" value="F:sequence-specific DNA binding"/>
    <property type="evidence" value="ECO:0007669"/>
    <property type="project" value="InterPro"/>
</dbReference>
<proteinExistence type="predicted"/>
<dbReference type="OrthoDB" id="642439at2"/>
<dbReference type="PROSITE" id="PS00041">
    <property type="entry name" value="HTH_ARAC_FAMILY_1"/>
    <property type="match status" value="1"/>
</dbReference>
<name>A0A110B390_9SPHI</name>
<gene>
    <name evidence="1" type="primary">nphR</name>
    <name evidence="1" type="ORF">MgSA37_02818</name>
</gene>
<dbReference type="RefSeq" id="WP_096352658.1">
    <property type="nucleotide sequence ID" value="NZ_AP017313.1"/>
</dbReference>
<dbReference type="EMBL" id="AP017313">
    <property type="protein sequence ID" value="BAU54642.1"/>
    <property type="molecule type" value="Genomic_DNA"/>
</dbReference>
<dbReference type="SMART" id="SM00342">
    <property type="entry name" value="HTH_ARAC"/>
    <property type="match status" value="1"/>
</dbReference>
<dbReference type="InterPro" id="IPR018060">
    <property type="entry name" value="HTH_AraC"/>
</dbReference>
<accession>A0A110B390</accession>
<organism evidence="1 2">
    <name type="scientific">Mucilaginibacter gotjawali</name>
    <dbReference type="NCBI Taxonomy" id="1550579"/>
    <lineage>
        <taxon>Bacteria</taxon>
        <taxon>Pseudomonadati</taxon>
        <taxon>Bacteroidota</taxon>
        <taxon>Sphingobacteriia</taxon>
        <taxon>Sphingobacteriales</taxon>
        <taxon>Sphingobacteriaceae</taxon>
        <taxon>Mucilaginibacter</taxon>
    </lineage>
</organism>
<evidence type="ECO:0000313" key="2">
    <source>
        <dbReference type="Proteomes" id="UP000218263"/>
    </source>
</evidence>
<dbReference type="Gene3D" id="1.10.10.60">
    <property type="entry name" value="Homeodomain-like"/>
    <property type="match status" value="2"/>
</dbReference>
<keyword evidence="2" id="KW-1185">Reference proteome</keyword>
<dbReference type="Pfam" id="PF12833">
    <property type="entry name" value="HTH_18"/>
    <property type="match status" value="1"/>
</dbReference>
<sequence length="300" mass="34252">MLIRPLPPSFNFDNGILPPVYGDHFLFAENLHRPYECDEHTSGIGLLMTGKGKCNYYVNSAKNQVDANKVFFINRGSTLAVRATESESAPVLLFFNSRLPDLVQYSLEFGDEVMLEKPFDNLPYDFSYLERIHADDNLHQTILSLIDLGASCSSFASLTADMTIRNLFEALLLKNQDAYKRSQNIQAVKASTRLEIFKRVASAKDWMEQNYQTDITLEDISSIAAMNSQHFLRMFKQVYMITPHQFLIDLKLKKAKELLETTPMPINDVCQTIGFESVFSFSVLFKNRFGTAPSYYRKGE</sequence>
<dbReference type="InterPro" id="IPR009057">
    <property type="entry name" value="Homeodomain-like_sf"/>
</dbReference>
<dbReference type="PANTHER" id="PTHR43280:SF2">
    <property type="entry name" value="HTH-TYPE TRANSCRIPTIONAL REGULATOR EXSA"/>
    <property type="match status" value="1"/>
</dbReference>
<dbReference type="InterPro" id="IPR018062">
    <property type="entry name" value="HTH_AraC-typ_CS"/>
</dbReference>
<dbReference type="PANTHER" id="PTHR43280">
    <property type="entry name" value="ARAC-FAMILY TRANSCRIPTIONAL REGULATOR"/>
    <property type="match status" value="1"/>
</dbReference>
<dbReference type="Proteomes" id="UP000218263">
    <property type="component" value="Chromosome"/>
</dbReference>
<dbReference type="KEGG" id="mgot:MgSA37_02818"/>
<reference evidence="1 2" key="1">
    <citation type="submission" date="2015-12" db="EMBL/GenBank/DDBJ databases">
        <title>Genome sequence of Mucilaginibacter gotjawali.</title>
        <authorList>
            <person name="Lee J.S."/>
            <person name="Lee K.C."/>
            <person name="Kim K.K."/>
            <person name="Lee B.W."/>
        </authorList>
    </citation>
    <scope>NUCLEOTIDE SEQUENCE [LARGE SCALE GENOMIC DNA]</scope>
    <source>
        <strain evidence="1 2">SA3-7</strain>
    </source>
</reference>